<dbReference type="InterPro" id="IPR001907">
    <property type="entry name" value="ClpP"/>
</dbReference>
<dbReference type="InterPro" id="IPR023562">
    <property type="entry name" value="ClpP/TepA"/>
</dbReference>
<comment type="similarity">
    <text evidence="1 8">Belongs to the peptidase S14 family.</text>
</comment>
<dbReference type="Gene3D" id="3.90.226.10">
    <property type="entry name" value="2-enoyl-CoA Hydratase, Chain A, domain 1"/>
    <property type="match status" value="1"/>
</dbReference>
<dbReference type="EC" id="3.4.21.92" evidence="7"/>
<dbReference type="PANTHER" id="PTHR10381">
    <property type="entry name" value="ATP-DEPENDENT CLP PROTEASE PROTEOLYTIC SUBUNIT"/>
    <property type="match status" value="1"/>
</dbReference>
<evidence type="ECO:0000256" key="7">
    <source>
        <dbReference type="RuleBase" id="RU000549"/>
    </source>
</evidence>
<evidence type="ECO:0000256" key="5">
    <source>
        <dbReference type="PROSITE-ProRule" id="PRU10085"/>
    </source>
</evidence>
<dbReference type="GO" id="GO:0004252">
    <property type="term" value="F:serine-type endopeptidase activity"/>
    <property type="evidence" value="ECO:0007669"/>
    <property type="project" value="UniProtKB-EC"/>
</dbReference>
<evidence type="ECO:0000313" key="10">
    <source>
        <dbReference type="Proteomes" id="UP001165289"/>
    </source>
</evidence>
<dbReference type="CDD" id="cd07017">
    <property type="entry name" value="S14_ClpP_2"/>
    <property type="match status" value="1"/>
</dbReference>
<dbReference type="EMBL" id="JAKMXF010000221">
    <property type="protein sequence ID" value="KAI6654827.1"/>
    <property type="molecule type" value="Genomic_DNA"/>
</dbReference>
<dbReference type="AlphaFoldDB" id="A0AAV7K0U5"/>
<keyword evidence="3 7" id="KW-0378">Hydrolase</keyword>
<dbReference type="InterPro" id="IPR018215">
    <property type="entry name" value="ClpP_Ser_AS"/>
</dbReference>
<dbReference type="Proteomes" id="UP001165289">
    <property type="component" value="Unassembled WGS sequence"/>
</dbReference>
<dbReference type="FunFam" id="3.90.226.10:FF:000001">
    <property type="entry name" value="ATP-dependent Clp protease proteolytic subunit"/>
    <property type="match status" value="1"/>
</dbReference>
<dbReference type="HAMAP" id="MF_00444">
    <property type="entry name" value="ClpP"/>
    <property type="match status" value="1"/>
</dbReference>
<feature type="active site" evidence="5">
    <location>
        <position position="118"/>
    </location>
</feature>
<dbReference type="SUPFAM" id="SSF52096">
    <property type="entry name" value="ClpP/crotonase"/>
    <property type="match status" value="1"/>
</dbReference>
<evidence type="ECO:0000256" key="4">
    <source>
        <dbReference type="ARBA" id="ARBA00022825"/>
    </source>
</evidence>
<evidence type="ECO:0000256" key="8">
    <source>
        <dbReference type="RuleBase" id="RU003567"/>
    </source>
</evidence>
<name>A0AAV7K0U5_9METZ</name>
<accession>A0AAV7K0U5</accession>
<evidence type="ECO:0000256" key="1">
    <source>
        <dbReference type="ARBA" id="ARBA00007039"/>
    </source>
</evidence>
<dbReference type="Pfam" id="PF00574">
    <property type="entry name" value="CLP_protease"/>
    <property type="match status" value="1"/>
</dbReference>
<dbReference type="GO" id="GO:0051117">
    <property type="term" value="F:ATPase binding"/>
    <property type="evidence" value="ECO:0007669"/>
    <property type="project" value="TreeGrafter"/>
</dbReference>
<gene>
    <name evidence="9" type="ORF">LOD99_2706</name>
</gene>
<dbReference type="InterPro" id="IPR033135">
    <property type="entry name" value="ClpP_His_AS"/>
</dbReference>
<comment type="caution">
    <text evidence="9">The sequence shown here is derived from an EMBL/GenBank/DDBJ whole genome shotgun (WGS) entry which is preliminary data.</text>
</comment>
<proteinExistence type="inferred from homology"/>
<organism evidence="9 10">
    <name type="scientific">Oopsacas minuta</name>
    <dbReference type="NCBI Taxonomy" id="111878"/>
    <lineage>
        <taxon>Eukaryota</taxon>
        <taxon>Metazoa</taxon>
        <taxon>Porifera</taxon>
        <taxon>Hexactinellida</taxon>
        <taxon>Hexasterophora</taxon>
        <taxon>Lyssacinosida</taxon>
        <taxon>Leucopsacidae</taxon>
        <taxon>Oopsacas</taxon>
    </lineage>
</organism>
<evidence type="ECO:0000256" key="2">
    <source>
        <dbReference type="ARBA" id="ARBA00022670"/>
    </source>
</evidence>
<dbReference type="PROSITE" id="PS00382">
    <property type="entry name" value="CLP_PROTEASE_HIS"/>
    <property type="match status" value="1"/>
</dbReference>
<dbReference type="PRINTS" id="PR00127">
    <property type="entry name" value="CLPPROTEASEP"/>
</dbReference>
<protein>
    <recommendedName>
        <fullName evidence="8">ATP-dependent Clp protease proteolytic subunit</fullName>
        <ecNumber evidence="7">3.4.21.92</ecNumber>
    </recommendedName>
</protein>
<dbReference type="NCBIfam" id="NF001368">
    <property type="entry name" value="PRK00277.1"/>
    <property type="match status" value="1"/>
</dbReference>
<dbReference type="GO" id="GO:0009368">
    <property type="term" value="C:endopeptidase Clp complex"/>
    <property type="evidence" value="ECO:0007669"/>
    <property type="project" value="TreeGrafter"/>
</dbReference>
<evidence type="ECO:0000256" key="3">
    <source>
        <dbReference type="ARBA" id="ARBA00022801"/>
    </source>
</evidence>
<feature type="active site" evidence="6">
    <location>
        <position position="143"/>
    </location>
</feature>
<dbReference type="GO" id="GO:0006515">
    <property type="term" value="P:protein quality control for misfolded or incompletely synthesized proteins"/>
    <property type="evidence" value="ECO:0007669"/>
    <property type="project" value="TreeGrafter"/>
</dbReference>
<keyword evidence="2 7" id="KW-0645">Protease</keyword>
<dbReference type="InterPro" id="IPR029045">
    <property type="entry name" value="ClpP/crotonase-like_dom_sf"/>
</dbReference>
<evidence type="ECO:0000313" key="9">
    <source>
        <dbReference type="EMBL" id="KAI6654827.1"/>
    </source>
</evidence>
<dbReference type="NCBIfam" id="NF009205">
    <property type="entry name" value="PRK12553.1"/>
    <property type="match status" value="1"/>
</dbReference>
<keyword evidence="10" id="KW-1185">Reference proteome</keyword>
<keyword evidence="4 7" id="KW-0720">Serine protease</keyword>
<dbReference type="GO" id="GO:0004176">
    <property type="term" value="F:ATP-dependent peptidase activity"/>
    <property type="evidence" value="ECO:0007669"/>
    <property type="project" value="InterPro"/>
</dbReference>
<dbReference type="PANTHER" id="PTHR10381:SF11">
    <property type="entry name" value="ATP-DEPENDENT CLP PROTEASE PROTEOLYTIC SUBUNIT, MITOCHONDRIAL"/>
    <property type="match status" value="1"/>
</dbReference>
<sequence length="220" mass="24279">MSGILLRNSIRSLYTTSIRLNYYIPMVLEQTGKIERAYDIYSRLLKDRIICLTGAVSDPVSSVLVAQLLYLQSESPTKPINMYINSPGGSVTAGLAIYDAMQYINAPVYTWCIGQAASMGAIILSAGEKGHRHSLPHARIMVHQPSGQAVGQASDIRLQADEIIRLRQDLNEILSKHTGKSIEEIEPAVERDKFMSATEAKEFGIIDIVTTQTIQAINDK</sequence>
<dbReference type="PROSITE" id="PS00381">
    <property type="entry name" value="CLP_PROTEASE_SER"/>
    <property type="match status" value="1"/>
</dbReference>
<reference evidence="9 10" key="1">
    <citation type="journal article" date="2023" name="BMC Biol.">
        <title>The compact genome of the sponge Oopsacas minuta (Hexactinellida) is lacking key metazoan core genes.</title>
        <authorList>
            <person name="Santini S."/>
            <person name="Schenkelaars Q."/>
            <person name="Jourda C."/>
            <person name="Duchesne M."/>
            <person name="Belahbib H."/>
            <person name="Rocher C."/>
            <person name="Selva M."/>
            <person name="Riesgo A."/>
            <person name="Vervoort M."/>
            <person name="Leys S.P."/>
            <person name="Kodjabachian L."/>
            <person name="Le Bivic A."/>
            <person name="Borchiellini C."/>
            <person name="Claverie J.M."/>
            <person name="Renard E."/>
        </authorList>
    </citation>
    <scope>NUCLEOTIDE SEQUENCE [LARGE SCALE GENOMIC DNA]</scope>
    <source>
        <strain evidence="9">SPO-2</strain>
    </source>
</reference>
<evidence type="ECO:0000256" key="6">
    <source>
        <dbReference type="PROSITE-ProRule" id="PRU10086"/>
    </source>
</evidence>